<organism evidence="4 5">
    <name type="scientific">Ameca splendens</name>
    <dbReference type="NCBI Taxonomy" id="208324"/>
    <lineage>
        <taxon>Eukaryota</taxon>
        <taxon>Metazoa</taxon>
        <taxon>Chordata</taxon>
        <taxon>Craniata</taxon>
        <taxon>Vertebrata</taxon>
        <taxon>Euteleostomi</taxon>
        <taxon>Actinopterygii</taxon>
        <taxon>Neopterygii</taxon>
        <taxon>Teleostei</taxon>
        <taxon>Neoteleostei</taxon>
        <taxon>Acanthomorphata</taxon>
        <taxon>Ovalentaria</taxon>
        <taxon>Atherinomorphae</taxon>
        <taxon>Cyprinodontiformes</taxon>
        <taxon>Goodeidae</taxon>
        <taxon>Ameca</taxon>
    </lineage>
</organism>
<evidence type="ECO:0000259" key="3">
    <source>
        <dbReference type="PROSITE" id="PS50157"/>
    </source>
</evidence>
<sequence>MKEEEAELQQMVEVKLHPESQPIRGEHVELSIFQDVKQLVIKQETDASMLPPSNVDMLHTRTETELQWMTEIKEEPESQHIKVEQVELHHVGVKKETDNFMLFPAYKDSSHSGPELLQLTETKEEPEPVEKEKLFSDHDEEQLTVKQETNACMMTPISEEDIGKSELIKDQLLSSNPSKTEDQHQPGSNREDSGSGREEELKPEKRHQDTRNKRNNVDNSKLGGHKNIVPSCETCGKSFIQIGQLTDHVCSRRGQKPFHCPTCGKGFTVKKLHLGGCNAD</sequence>
<evidence type="ECO:0000256" key="1">
    <source>
        <dbReference type="PROSITE-ProRule" id="PRU00042"/>
    </source>
</evidence>
<keyword evidence="5" id="KW-1185">Reference proteome</keyword>
<dbReference type="PROSITE" id="PS50157">
    <property type="entry name" value="ZINC_FINGER_C2H2_2"/>
    <property type="match status" value="1"/>
</dbReference>
<feature type="region of interest" description="Disordered" evidence="2">
    <location>
        <begin position="175"/>
        <end position="223"/>
    </location>
</feature>
<keyword evidence="1" id="KW-0479">Metal-binding</keyword>
<feature type="region of interest" description="Disordered" evidence="2">
    <location>
        <begin position="120"/>
        <end position="163"/>
    </location>
</feature>
<proteinExistence type="predicted"/>
<dbReference type="Gene3D" id="3.30.160.60">
    <property type="entry name" value="Classic Zinc Finger"/>
    <property type="match status" value="2"/>
</dbReference>
<accession>A0ABV0XI09</accession>
<feature type="domain" description="C2H2-type" evidence="3">
    <location>
        <begin position="230"/>
        <end position="257"/>
    </location>
</feature>
<dbReference type="InterPro" id="IPR013087">
    <property type="entry name" value="Znf_C2H2_type"/>
</dbReference>
<feature type="compositionally biased region" description="Basic and acidic residues" evidence="2">
    <location>
        <begin position="179"/>
        <end position="216"/>
    </location>
</feature>
<protein>
    <recommendedName>
        <fullName evidence="3">C2H2-type domain-containing protein</fullName>
    </recommendedName>
</protein>
<evidence type="ECO:0000256" key="2">
    <source>
        <dbReference type="SAM" id="MobiDB-lite"/>
    </source>
</evidence>
<comment type="caution">
    <text evidence="4">The sequence shown here is derived from an EMBL/GenBank/DDBJ whole genome shotgun (WGS) entry which is preliminary data.</text>
</comment>
<name>A0ABV0XI09_9TELE</name>
<keyword evidence="1" id="KW-0863">Zinc-finger</keyword>
<dbReference type="EMBL" id="JAHRIP010002696">
    <property type="protein sequence ID" value="MEQ2281043.1"/>
    <property type="molecule type" value="Genomic_DNA"/>
</dbReference>
<keyword evidence="1" id="KW-0862">Zinc</keyword>
<feature type="compositionally biased region" description="Basic and acidic residues" evidence="2">
    <location>
        <begin position="121"/>
        <end position="143"/>
    </location>
</feature>
<dbReference type="SUPFAM" id="SSF57667">
    <property type="entry name" value="beta-beta-alpha zinc fingers"/>
    <property type="match status" value="1"/>
</dbReference>
<evidence type="ECO:0000313" key="5">
    <source>
        <dbReference type="Proteomes" id="UP001469553"/>
    </source>
</evidence>
<dbReference type="InterPro" id="IPR036236">
    <property type="entry name" value="Znf_C2H2_sf"/>
</dbReference>
<dbReference type="Proteomes" id="UP001469553">
    <property type="component" value="Unassembled WGS sequence"/>
</dbReference>
<evidence type="ECO:0000313" key="4">
    <source>
        <dbReference type="EMBL" id="MEQ2281043.1"/>
    </source>
</evidence>
<gene>
    <name evidence="4" type="ORF">AMECASPLE_026405</name>
</gene>
<reference evidence="4 5" key="1">
    <citation type="submission" date="2021-06" db="EMBL/GenBank/DDBJ databases">
        <authorList>
            <person name="Palmer J.M."/>
        </authorList>
    </citation>
    <scope>NUCLEOTIDE SEQUENCE [LARGE SCALE GENOMIC DNA]</scope>
    <source>
        <strain evidence="4 5">AS_MEX2019</strain>
        <tissue evidence="4">Muscle</tissue>
    </source>
</reference>